<dbReference type="AlphaFoldDB" id="J9FJU3"/>
<organism evidence="1">
    <name type="scientific">gut metagenome</name>
    <dbReference type="NCBI Taxonomy" id="749906"/>
    <lineage>
        <taxon>unclassified sequences</taxon>
        <taxon>metagenomes</taxon>
        <taxon>organismal metagenomes</taxon>
    </lineage>
</organism>
<proteinExistence type="predicted"/>
<protein>
    <submittedName>
        <fullName evidence="1">Uncharacterized protein</fullName>
    </submittedName>
</protein>
<reference evidence="1" key="1">
    <citation type="journal article" date="2012" name="PLoS ONE">
        <title>Gene sets for utilization of primary and secondary nutrition supplies in the distal gut of endangered iberian lynx.</title>
        <authorList>
            <person name="Alcaide M."/>
            <person name="Messina E."/>
            <person name="Richter M."/>
            <person name="Bargiela R."/>
            <person name="Peplies J."/>
            <person name="Huws S.A."/>
            <person name="Newbold C.J."/>
            <person name="Golyshin P.N."/>
            <person name="Simon M.A."/>
            <person name="Lopez G."/>
            <person name="Yakimov M.M."/>
            <person name="Ferrer M."/>
        </authorList>
    </citation>
    <scope>NUCLEOTIDE SEQUENCE</scope>
</reference>
<sequence>MYTLIYELACFQRRVFKDLVHRGMDSIGKIMFCSQVF</sequence>
<gene>
    <name evidence="1" type="ORF">EVA_17205</name>
</gene>
<dbReference type="EMBL" id="AMCI01006236">
    <property type="protein sequence ID" value="EJW94688.1"/>
    <property type="molecule type" value="Genomic_DNA"/>
</dbReference>
<accession>J9FJU3</accession>
<name>J9FJU3_9ZZZZ</name>
<comment type="caution">
    <text evidence="1">The sequence shown here is derived from an EMBL/GenBank/DDBJ whole genome shotgun (WGS) entry which is preliminary data.</text>
</comment>
<evidence type="ECO:0000313" key="1">
    <source>
        <dbReference type="EMBL" id="EJW94688.1"/>
    </source>
</evidence>